<evidence type="ECO:0000313" key="3">
    <source>
        <dbReference type="Proteomes" id="UP000759131"/>
    </source>
</evidence>
<dbReference type="EMBL" id="OC889449">
    <property type="protein sequence ID" value="CAD7645702.1"/>
    <property type="molecule type" value="Genomic_DNA"/>
</dbReference>
<accession>A0A7R9LPW7</accession>
<protein>
    <submittedName>
        <fullName evidence="2">Uncharacterized protein</fullName>
    </submittedName>
</protein>
<feature type="non-terminal residue" evidence="2">
    <location>
        <position position="1"/>
    </location>
</feature>
<keyword evidence="3" id="KW-1185">Reference proteome</keyword>
<dbReference type="EMBL" id="CAJPIZ010034874">
    <property type="protein sequence ID" value="CAG2120686.1"/>
    <property type="molecule type" value="Genomic_DNA"/>
</dbReference>
<name>A0A7R9LPW7_9ACAR</name>
<dbReference type="AlphaFoldDB" id="A0A7R9LPW7"/>
<dbReference type="Proteomes" id="UP000759131">
    <property type="component" value="Unassembled WGS sequence"/>
</dbReference>
<gene>
    <name evidence="2" type="ORF">OSB1V03_LOCUS20632</name>
</gene>
<proteinExistence type="predicted"/>
<evidence type="ECO:0000256" key="1">
    <source>
        <dbReference type="SAM" id="MobiDB-lite"/>
    </source>
</evidence>
<feature type="region of interest" description="Disordered" evidence="1">
    <location>
        <begin position="1"/>
        <end position="23"/>
    </location>
</feature>
<reference evidence="2" key="1">
    <citation type="submission" date="2020-11" db="EMBL/GenBank/DDBJ databases">
        <authorList>
            <person name="Tran Van P."/>
        </authorList>
    </citation>
    <scope>NUCLEOTIDE SEQUENCE</scope>
</reference>
<organism evidence="2">
    <name type="scientific">Medioppia subpectinata</name>
    <dbReference type="NCBI Taxonomy" id="1979941"/>
    <lineage>
        <taxon>Eukaryota</taxon>
        <taxon>Metazoa</taxon>
        <taxon>Ecdysozoa</taxon>
        <taxon>Arthropoda</taxon>
        <taxon>Chelicerata</taxon>
        <taxon>Arachnida</taxon>
        <taxon>Acari</taxon>
        <taxon>Acariformes</taxon>
        <taxon>Sarcoptiformes</taxon>
        <taxon>Oribatida</taxon>
        <taxon>Brachypylina</taxon>
        <taxon>Oppioidea</taxon>
        <taxon>Oppiidae</taxon>
        <taxon>Medioppia</taxon>
    </lineage>
</organism>
<sequence>EILETDGKKRRKTGADDNDDTEEAIGQIISDIEITRTVRFSSQE</sequence>
<evidence type="ECO:0000313" key="2">
    <source>
        <dbReference type="EMBL" id="CAD7645702.1"/>
    </source>
</evidence>